<dbReference type="EMBL" id="JARIHO010000025">
    <property type="protein sequence ID" value="KAJ7342564.1"/>
    <property type="molecule type" value="Genomic_DNA"/>
</dbReference>
<evidence type="ECO:0000256" key="1">
    <source>
        <dbReference type="SAM" id="MobiDB-lite"/>
    </source>
</evidence>
<dbReference type="AlphaFoldDB" id="A0AAD6ZVT2"/>
<proteinExistence type="predicted"/>
<accession>A0AAD6ZVT2</accession>
<sequence>MEEVPDEDNPYLTSDFGSSTSFPAAATHCDDHSHSDLDTEQTWDLNLGNELPDLDCEESALGDLQPELDDEIVEAPEIADETELQKFATLLSDAQKAACIQDLKNSSNCPKRYTKKSVSTLYRQQRRAKDMKEKGFLNVFNYIKTVQGQNATKEPDTVSEPAGINDLSHRL</sequence>
<evidence type="ECO:0000313" key="3">
    <source>
        <dbReference type="Proteomes" id="UP001218218"/>
    </source>
</evidence>
<keyword evidence="3" id="KW-1185">Reference proteome</keyword>
<organism evidence="2 3">
    <name type="scientific">Mycena albidolilacea</name>
    <dbReference type="NCBI Taxonomy" id="1033008"/>
    <lineage>
        <taxon>Eukaryota</taxon>
        <taxon>Fungi</taxon>
        <taxon>Dikarya</taxon>
        <taxon>Basidiomycota</taxon>
        <taxon>Agaricomycotina</taxon>
        <taxon>Agaricomycetes</taxon>
        <taxon>Agaricomycetidae</taxon>
        <taxon>Agaricales</taxon>
        <taxon>Marasmiineae</taxon>
        <taxon>Mycenaceae</taxon>
        <taxon>Mycena</taxon>
    </lineage>
</organism>
<protein>
    <submittedName>
        <fullName evidence="2">Uncharacterized protein</fullName>
    </submittedName>
</protein>
<evidence type="ECO:0000313" key="2">
    <source>
        <dbReference type="EMBL" id="KAJ7342564.1"/>
    </source>
</evidence>
<comment type="caution">
    <text evidence="2">The sequence shown here is derived from an EMBL/GenBank/DDBJ whole genome shotgun (WGS) entry which is preliminary data.</text>
</comment>
<dbReference type="Proteomes" id="UP001218218">
    <property type="component" value="Unassembled WGS sequence"/>
</dbReference>
<reference evidence="2" key="1">
    <citation type="submission" date="2023-03" db="EMBL/GenBank/DDBJ databases">
        <title>Massive genome expansion in bonnet fungi (Mycena s.s.) driven by repeated elements and novel gene families across ecological guilds.</title>
        <authorList>
            <consortium name="Lawrence Berkeley National Laboratory"/>
            <person name="Harder C.B."/>
            <person name="Miyauchi S."/>
            <person name="Viragh M."/>
            <person name="Kuo A."/>
            <person name="Thoen E."/>
            <person name="Andreopoulos B."/>
            <person name="Lu D."/>
            <person name="Skrede I."/>
            <person name="Drula E."/>
            <person name="Henrissat B."/>
            <person name="Morin E."/>
            <person name="Kohler A."/>
            <person name="Barry K."/>
            <person name="LaButti K."/>
            <person name="Morin E."/>
            <person name="Salamov A."/>
            <person name="Lipzen A."/>
            <person name="Mereny Z."/>
            <person name="Hegedus B."/>
            <person name="Baldrian P."/>
            <person name="Stursova M."/>
            <person name="Weitz H."/>
            <person name="Taylor A."/>
            <person name="Grigoriev I.V."/>
            <person name="Nagy L.G."/>
            <person name="Martin F."/>
            <person name="Kauserud H."/>
        </authorList>
    </citation>
    <scope>NUCLEOTIDE SEQUENCE</scope>
    <source>
        <strain evidence="2">CBHHK002</strain>
    </source>
</reference>
<name>A0AAD6ZVT2_9AGAR</name>
<gene>
    <name evidence="2" type="ORF">DFH08DRAFT_811647</name>
</gene>
<feature type="region of interest" description="Disordered" evidence="1">
    <location>
        <begin position="150"/>
        <end position="171"/>
    </location>
</feature>